<feature type="domain" description="Thioredoxin-like fold" evidence="2">
    <location>
        <begin position="53"/>
        <end position="212"/>
    </location>
</feature>
<dbReference type="RefSeq" id="WP_184749482.1">
    <property type="nucleotide sequence ID" value="NZ_BAAAJR010000003.1"/>
</dbReference>
<dbReference type="CDD" id="cd02972">
    <property type="entry name" value="DsbA_family"/>
    <property type="match status" value="1"/>
</dbReference>
<name>A0A7X0FNH4_9MICO</name>
<feature type="chain" id="PRO_5038929483" evidence="1">
    <location>
        <begin position="24"/>
        <end position="229"/>
    </location>
</feature>
<sequence>MRTAHRRLAAFGATALATIPLLAACTSAPATDAATTDAAGSPLIADGIRVGDGPVTVVVFGDAACPHCMILDAEVGDTLAAAVDAGEITLELHPMTYVSEKRGDTTDYSTRSAALLFAAADAGETDAVPALYALIQENQVDETGAPSDEELLTYAAEAGVTADLSTALTGDEYIDLARAANDYWLGREIPGTGEALQYVPSVAVDGAFFEVREDGTDLTRLEAAIADAG</sequence>
<dbReference type="Proteomes" id="UP000537775">
    <property type="component" value="Unassembled WGS sequence"/>
</dbReference>
<gene>
    <name evidence="3" type="ORF">HD594_000534</name>
</gene>
<dbReference type="EMBL" id="JACHML010000001">
    <property type="protein sequence ID" value="MBB6390221.1"/>
    <property type="molecule type" value="Genomic_DNA"/>
</dbReference>
<dbReference type="Gene3D" id="3.40.30.10">
    <property type="entry name" value="Glutaredoxin"/>
    <property type="match status" value="1"/>
</dbReference>
<feature type="signal peptide" evidence="1">
    <location>
        <begin position="1"/>
        <end position="23"/>
    </location>
</feature>
<dbReference type="InterPro" id="IPR036249">
    <property type="entry name" value="Thioredoxin-like_sf"/>
</dbReference>
<dbReference type="SUPFAM" id="SSF52833">
    <property type="entry name" value="Thioredoxin-like"/>
    <property type="match status" value="1"/>
</dbReference>
<dbReference type="GO" id="GO:0016853">
    <property type="term" value="F:isomerase activity"/>
    <property type="evidence" value="ECO:0007669"/>
    <property type="project" value="UniProtKB-KW"/>
</dbReference>
<dbReference type="AlphaFoldDB" id="A0A7X0FNH4"/>
<keyword evidence="4" id="KW-1185">Reference proteome</keyword>
<reference evidence="3 4" key="1">
    <citation type="submission" date="2020-08" db="EMBL/GenBank/DDBJ databases">
        <title>Sequencing the genomes of 1000 actinobacteria strains.</title>
        <authorList>
            <person name="Klenk H.-P."/>
        </authorList>
    </citation>
    <scope>NUCLEOTIDE SEQUENCE [LARGE SCALE GENOMIC DNA]</scope>
    <source>
        <strain evidence="3 4">DSM 12511</strain>
    </source>
</reference>
<evidence type="ECO:0000313" key="4">
    <source>
        <dbReference type="Proteomes" id="UP000537775"/>
    </source>
</evidence>
<dbReference type="PROSITE" id="PS51257">
    <property type="entry name" value="PROKAR_LIPOPROTEIN"/>
    <property type="match status" value="1"/>
</dbReference>
<evidence type="ECO:0000256" key="1">
    <source>
        <dbReference type="SAM" id="SignalP"/>
    </source>
</evidence>
<proteinExistence type="predicted"/>
<keyword evidence="1" id="KW-0732">Signal</keyword>
<dbReference type="InterPro" id="IPR012336">
    <property type="entry name" value="Thioredoxin-like_fold"/>
</dbReference>
<evidence type="ECO:0000313" key="3">
    <source>
        <dbReference type="EMBL" id="MBB6390221.1"/>
    </source>
</evidence>
<protein>
    <submittedName>
        <fullName evidence="3">Protein-disulfide isomerase</fullName>
    </submittedName>
</protein>
<dbReference type="Pfam" id="PF13462">
    <property type="entry name" value="Thioredoxin_4"/>
    <property type="match status" value="1"/>
</dbReference>
<accession>A0A7X0FNH4</accession>
<organism evidence="3 4">
    <name type="scientific">Microbacterium thalassium</name>
    <dbReference type="NCBI Taxonomy" id="362649"/>
    <lineage>
        <taxon>Bacteria</taxon>
        <taxon>Bacillati</taxon>
        <taxon>Actinomycetota</taxon>
        <taxon>Actinomycetes</taxon>
        <taxon>Micrococcales</taxon>
        <taxon>Microbacteriaceae</taxon>
        <taxon>Microbacterium</taxon>
    </lineage>
</organism>
<evidence type="ECO:0000259" key="2">
    <source>
        <dbReference type="Pfam" id="PF13462"/>
    </source>
</evidence>
<comment type="caution">
    <text evidence="3">The sequence shown here is derived from an EMBL/GenBank/DDBJ whole genome shotgun (WGS) entry which is preliminary data.</text>
</comment>
<keyword evidence="3" id="KW-0413">Isomerase</keyword>